<comment type="caution">
    <text evidence="2">The sequence shown here is derived from an EMBL/GenBank/DDBJ whole genome shotgun (WGS) entry which is preliminary data.</text>
</comment>
<evidence type="ECO:0000313" key="2">
    <source>
        <dbReference type="EMBL" id="OAM44305.1"/>
    </source>
</evidence>
<organism evidence="2 3">
    <name type="scientific">Eikenella halliae</name>
    <dbReference type="NCBI Taxonomy" id="1795832"/>
    <lineage>
        <taxon>Bacteria</taxon>
        <taxon>Pseudomonadati</taxon>
        <taxon>Pseudomonadota</taxon>
        <taxon>Betaproteobacteria</taxon>
        <taxon>Neisseriales</taxon>
        <taxon>Neisseriaceae</taxon>
        <taxon>Eikenella</taxon>
    </lineage>
</organism>
<accession>A0A1B6W0Y5</accession>
<evidence type="ECO:0000256" key="1">
    <source>
        <dbReference type="SAM" id="MobiDB-lite"/>
    </source>
</evidence>
<name>A0A1B6W0Y5_9NEIS</name>
<evidence type="ECO:0000313" key="3">
    <source>
        <dbReference type="Proteomes" id="UP000077726"/>
    </source>
</evidence>
<feature type="region of interest" description="Disordered" evidence="1">
    <location>
        <begin position="64"/>
        <end position="112"/>
    </location>
</feature>
<protein>
    <submittedName>
        <fullName evidence="2">Uncharacterized protein</fullName>
    </submittedName>
</protein>
<keyword evidence="3" id="KW-1185">Reference proteome</keyword>
<proteinExistence type="predicted"/>
<dbReference type="STRING" id="1795832.A7Q00_01785"/>
<dbReference type="RefSeq" id="WP_064088935.1">
    <property type="nucleotide sequence ID" value="NZ_LXSQ01000006.1"/>
</dbReference>
<reference evidence="3" key="1">
    <citation type="submission" date="2016-05" db="EMBL/GenBank/DDBJ databases">
        <title>Draft genome of Corynebacterium afermentans subsp. afermentans LCDC 88199T.</title>
        <authorList>
            <person name="Bernier A.-M."/>
            <person name="Bernard K."/>
        </authorList>
    </citation>
    <scope>NUCLEOTIDE SEQUENCE [LARGE SCALE GENOMIC DNA]</scope>
    <source>
        <strain evidence="3">NML130454</strain>
    </source>
</reference>
<feature type="compositionally biased region" description="Basic residues" evidence="1">
    <location>
        <begin position="74"/>
        <end position="84"/>
    </location>
</feature>
<dbReference type="Proteomes" id="UP000077726">
    <property type="component" value="Unassembled WGS sequence"/>
</dbReference>
<feature type="compositionally biased region" description="Pro residues" evidence="1">
    <location>
        <begin position="90"/>
        <end position="102"/>
    </location>
</feature>
<gene>
    <name evidence="2" type="ORF">A7Q00_01785</name>
</gene>
<dbReference type="AlphaFoldDB" id="A0A1B6W0Y5"/>
<dbReference type="OrthoDB" id="10018395at2"/>
<feature type="compositionally biased region" description="Low complexity" evidence="1">
    <location>
        <begin position="103"/>
        <end position="112"/>
    </location>
</feature>
<dbReference type="EMBL" id="LXSQ01000006">
    <property type="protein sequence ID" value="OAM44305.1"/>
    <property type="molecule type" value="Genomic_DNA"/>
</dbReference>
<sequence>MTIKAGLPAQRKVAELLSDGNWYSVASIAKSTGLGAEAIDVLYRMEQIGAVECEIIGGRSRYRDAAQAGSLKPQPRKKPGPKPKTKPEPARQPAPQPEPPPQAVQAEPPASAAELLSEDDTVAVPFLPIKANAGEQPISERTLKIGGFSDGSFAISRSHGIRSEITLTREEAQQVVAFIQRFIHMEAA</sequence>